<proteinExistence type="predicted"/>
<dbReference type="InParanoid" id="A0A369K6F4"/>
<feature type="region of interest" description="Disordered" evidence="1">
    <location>
        <begin position="83"/>
        <end position="108"/>
    </location>
</feature>
<evidence type="ECO:0000313" key="3">
    <source>
        <dbReference type="EMBL" id="RDB29478.1"/>
    </source>
</evidence>
<reference evidence="3" key="1">
    <citation type="submission" date="2018-04" db="EMBL/GenBank/DDBJ databases">
        <title>Whole genome sequencing of Hypsizygus marmoreus.</title>
        <authorList>
            <person name="Choi I.-G."/>
            <person name="Min B."/>
            <person name="Kim J.-G."/>
            <person name="Kim S."/>
            <person name="Oh Y.-L."/>
            <person name="Kong W.-S."/>
            <person name="Park H."/>
            <person name="Jeong J."/>
            <person name="Song E.-S."/>
        </authorList>
    </citation>
    <scope>NUCLEOTIDE SEQUENCE [LARGE SCALE GENOMIC DNA]</scope>
    <source>
        <strain evidence="3">51987-8</strain>
    </source>
</reference>
<feature type="chain" id="PRO_5016785366" evidence="2">
    <location>
        <begin position="17"/>
        <end position="120"/>
    </location>
</feature>
<evidence type="ECO:0000313" key="4">
    <source>
        <dbReference type="Proteomes" id="UP000076154"/>
    </source>
</evidence>
<keyword evidence="2" id="KW-0732">Signal</keyword>
<sequence length="120" mass="13723">MLQLAVFLTIFHSVRYLCQDSVFQTPSRVPVLVTLVLFSCVGTTSRYLRISDSNFSDGADVLRFFSSNNATFSNVFPELPRLSGENSKQYLPTEGHDRNPEAGPEQREWKPGHVWTLHRY</sequence>
<dbReference type="Proteomes" id="UP000076154">
    <property type="component" value="Unassembled WGS sequence"/>
</dbReference>
<evidence type="ECO:0000256" key="1">
    <source>
        <dbReference type="SAM" id="MobiDB-lite"/>
    </source>
</evidence>
<keyword evidence="4" id="KW-1185">Reference proteome</keyword>
<dbReference type="EMBL" id="LUEZ02000010">
    <property type="protein sequence ID" value="RDB29478.1"/>
    <property type="molecule type" value="Genomic_DNA"/>
</dbReference>
<dbReference type="AlphaFoldDB" id="A0A369K6F4"/>
<evidence type="ECO:0000256" key="2">
    <source>
        <dbReference type="SAM" id="SignalP"/>
    </source>
</evidence>
<name>A0A369K6F4_HYPMA</name>
<feature type="compositionally biased region" description="Basic and acidic residues" evidence="1">
    <location>
        <begin position="94"/>
        <end position="108"/>
    </location>
</feature>
<protein>
    <submittedName>
        <fullName evidence="3">Uncharacterized protein</fullName>
    </submittedName>
</protein>
<accession>A0A369K6F4</accession>
<organism evidence="3 4">
    <name type="scientific">Hypsizygus marmoreus</name>
    <name type="common">White beech mushroom</name>
    <name type="synonym">Agaricus marmoreus</name>
    <dbReference type="NCBI Taxonomy" id="39966"/>
    <lineage>
        <taxon>Eukaryota</taxon>
        <taxon>Fungi</taxon>
        <taxon>Dikarya</taxon>
        <taxon>Basidiomycota</taxon>
        <taxon>Agaricomycotina</taxon>
        <taxon>Agaricomycetes</taxon>
        <taxon>Agaricomycetidae</taxon>
        <taxon>Agaricales</taxon>
        <taxon>Tricholomatineae</taxon>
        <taxon>Lyophyllaceae</taxon>
        <taxon>Hypsizygus</taxon>
    </lineage>
</organism>
<gene>
    <name evidence="3" type="ORF">Hypma_014853</name>
</gene>
<comment type="caution">
    <text evidence="3">The sequence shown here is derived from an EMBL/GenBank/DDBJ whole genome shotgun (WGS) entry which is preliminary data.</text>
</comment>
<feature type="signal peptide" evidence="2">
    <location>
        <begin position="1"/>
        <end position="16"/>
    </location>
</feature>